<keyword evidence="1" id="KW-0251">Elongation factor</keyword>
<evidence type="ECO:0000313" key="2">
    <source>
        <dbReference type="Proteomes" id="UP000199658"/>
    </source>
</evidence>
<gene>
    <name evidence="1" type="ORF">SAMN04488002_2336</name>
</gene>
<dbReference type="Proteomes" id="UP000199658">
    <property type="component" value="Unassembled WGS sequence"/>
</dbReference>
<proteinExistence type="predicted"/>
<protein>
    <submittedName>
        <fullName evidence="1">Transcription elongation factor, GreA/GreB family</fullName>
    </submittedName>
</protein>
<keyword evidence="2" id="KW-1185">Reference proteome</keyword>
<dbReference type="AlphaFoldDB" id="A0A1I6H1R2"/>
<sequence length="147" mass="15626">MDKSHVKTTMLALTEADLAQAEQKYQVFLAAARLERNETIDASEQSQAEAAADLAEAFDDKAHDHSAKIAVINGIDFGPKDEVGPGAVVKIGNRYLVVGVSTAAFRCQGQDFIGISTASPIYSALEGKIAGDTCTFNGRELVVSEVH</sequence>
<evidence type="ECO:0000313" key="1">
    <source>
        <dbReference type="EMBL" id="SFR48350.1"/>
    </source>
</evidence>
<dbReference type="OrthoDB" id="8293772at2"/>
<keyword evidence="1" id="KW-0648">Protein biosynthesis</keyword>
<accession>A0A1I6H1R2</accession>
<dbReference type="STRING" id="670154.SAMN04488002_2336"/>
<reference evidence="2" key="1">
    <citation type="submission" date="2016-10" db="EMBL/GenBank/DDBJ databases">
        <authorList>
            <person name="Varghese N."/>
            <person name="Submissions S."/>
        </authorList>
    </citation>
    <scope>NUCLEOTIDE SEQUENCE [LARGE SCALE GENOMIC DNA]</scope>
    <source>
        <strain evidence="2">DSM 26921</strain>
    </source>
</reference>
<dbReference type="EMBL" id="FOYO01000001">
    <property type="protein sequence ID" value="SFR48350.1"/>
    <property type="molecule type" value="Genomic_DNA"/>
</dbReference>
<organism evidence="1 2">
    <name type="scientific">Litoreibacter janthinus</name>
    <dbReference type="NCBI Taxonomy" id="670154"/>
    <lineage>
        <taxon>Bacteria</taxon>
        <taxon>Pseudomonadati</taxon>
        <taxon>Pseudomonadota</taxon>
        <taxon>Alphaproteobacteria</taxon>
        <taxon>Rhodobacterales</taxon>
        <taxon>Roseobacteraceae</taxon>
        <taxon>Litoreibacter</taxon>
    </lineage>
</organism>
<name>A0A1I6H1R2_9RHOB</name>
<dbReference type="GO" id="GO:0003746">
    <property type="term" value="F:translation elongation factor activity"/>
    <property type="evidence" value="ECO:0007669"/>
    <property type="project" value="UniProtKB-KW"/>
</dbReference>